<name>A0ABQ0LEP3_MYCCL</name>
<protein>
    <submittedName>
        <fullName evidence="1">Uncharacterized protein</fullName>
    </submittedName>
</protein>
<proteinExistence type="predicted"/>
<reference evidence="1" key="1">
    <citation type="submission" date="2014-09" db="EMBL/GenBank/DDBJ databases">
        <title>Genome sequence of the luminous mushroom Mycena chlorophos for searching fungal bioluminescence genes.</title>
        <authorList>
            <person name="Tanaka Y."/>
            <person name="Kasuga D."/>
            <person name="Oba Y."/>
            <person name="Hase S."/>
            <person name="Sato K."/>
            <person name="Oba Y."/>
            <person name="Sakakibara Y."/>
        </authorList>
    </citation>
    <scope>NUCLEOTIDE SEQUENCE</scope>
</reference>
<sequence>MGHFFVESGTASATSTETNLHCLVNTREKMGGFDQSETQSDSSWQDERQRHLVHGLIHNGRHLDDLECLWVRSAVRRVTEIEDAVDKEMTKPRSAAIPNLELVFAKQCRATPPILELF</sequence>
<accession>A0ABQ0LEP3</accession>
<evidence type="ECO:0000313" key="1">
    <source>
        <dbReference type="EMBL" id="GAT48984.1"/>
    </source>
</evidence>
<dbReference type="Proteomes" id="UP000815677">
    <property type="component" value="Unassembled WGS sequence"/>
</dbReference>
<organism evidence="1 2">
    <name type="scientific">Mycena chlorophos</name>
    <name type="common">Agaric fungus</name>
    <name type="synonym">Agaricus chlorophos</name>
    <dbReference type="NCBI Taxonomy" id="658473"/>
    <lineage>
        <taxon>Eukaryota</taxon>
        <taxon>Fungi</taxon>
        <taxon>Dikarya</taxon>
        <taxon>Basidiomycota</taxon>
        <taxon>Agaricomycotina</taxon>
        <taxon>Agaricomycetes</taxon>
        <taxon>Agaricomycetidae</taxon>
        <taxon>Agaricales</taxon>
        <taxon>Marasmiineae</taxon>
        <taxon>Mycenaceae</taxon>
        <taxon>Mycena</taxon>
    </lineage>
</organism>
<gene>
    <name evidence="1" type="ORF">MCHLO_06347</name>
</gene>
<evidence type="ECO:0000313" key="2">
    <source>
        <dbReference type="Proteomes" id="UP000815677"/>
    </source>
</evidence>
<keyword evidence="2" id="KW-1185">Reference proteome</keyword>
<dbReference type="EMBL" id="DF845171">
    <property type="protein sequence ID" value="GAT48984.1"/>
    <property type="molecule type" value="Genomic_DNA"/>
</dbReference>